<comment type="caution">
    <text evidence="1">The sequence shown here is derived from an EMBL/GenBank/DDBJ whole genome shotgun (WGS) entry which is preliminary data.</text>
</comment>
<sequence length="470" mass="52814">ALLLKYLQTKTSNEKANKTVFSPNVILIGDLRSRGSCFNRDDDKTSNSEFLSTPSSVHQAETPQIVAQELEVVPTISIKIPISFNINLESDQSKAGAPSLTPPPPLPSRRAAWCSRYNLRFNRILGLYDLFEAILGFQQINQSTKYHVAIESYSVPKINSEILLSFLHHYDKPLTEALSIKKLNVRRFEVVDEYLNVSHTFNFLQLGLVRPGTAHVAGQVTDHYQLNCLYILKLTVGDGQYHHTMPLLQLHTLRKIENTSQVVNRNQMTDYIGKFEDVDNVVTEGDNGFMLAKLQDISRTTIALIEIVNQGKLVSYEIISTYCQKTRSCGIERVGARVEVVDVNGYQALSGEGDNNGGRVLVLLKIASMRGGYNISFGLTSNALYNYNKTRRHFYSSIYKTRLAMNRPIRFVICLIFIVKSNLTRLKHDQFVAKEYATARASTTSGTIIIVFSPNVILIGDLQCRGSCFN</sequence>
<protein>
    <submittedName>
        <fullName evidence="1">Uncharacterized protein</fullName>
    </submittedName>
</protein>
<feature type="non-terminal residue" evidence="1">
    <location>
        <position position="1"/>
    </location>
</feature>
<dbReference type="EMBL" id="JAMZMK010009320">
    <property type="protein sequence ID" value="KAI7736293.1"/>
    <property type="molecule type" value="Genomic_DNA"/>
</dbReference>
<evidence type="ECO:0000313" key="1">
    <source>
        <dbReference type="EMBL" id="KAI7736293.1"/>
    </source>
</evidence>
<dbReference type="AlphaFoldDB" id="A0AAD5C6N1"/>
<accession>A0AAD5C6N1</accession>
<gene>
    <name evidence="1" type="ORF">M8C21_003463</name>
</gene>
<evidence type="ECO:0000313" key="2">
    <source>
        <dbReference type="Proteomes" id="UP001206925"/>
    </source>
</evidence>
<proteinExistence type="predicted"/>
<keyword evidence="2" id="KW-1185">Reference proteome</keyword>
<organism evidence="1 2">
    <name type="scientific">Ambrosia artemisiifolia</name>
    <name type="common">Common ragweed</name>
    <dbReference type="NCBI Taxonomy" id="4212"/>
    <lineage>
        <taxon>Eukaryota</taxon>
        <taxon>Viridiplantae</taxon>
        <taxon>Streptophyta</taxon>
        <taxon>Embryophyta</taxon>
        <taxon>Tracheophyta</taxon>
        <taxon>Spermatophyta</taxon>
        <taxon>Magnoliopsida</taxon>
        <taxon>eudicotyledons</taxon>
        <taxon>Gunneridae</taxon>
        <taxon>Pentapetalae</taxon>
        <taxon>asterids</taxon>
        <taxon>campanulids</taxon>
        <taxon>Asterales</taxon>
        <taxon>Asteraceae</taxon>
        <taxon>Asteroideae</taxon>
        <taxon>Heliantheae alliance</taxon>
        <taxon>Heliantheae</taxon>
        <taxon>Ambrosia</taxon>
    </lineage>
</organism>
<reference evidence="1" key="1">
    <citation type="submission" date="2022-06" db="EMBL/GenBank/DDBJ databases">
        <title>Uncovering the hologenomic basis of an extraordinary plant invasion.</title>
        <authorList>
            <person name="Bieker V.C."/>
            <person name="Martin M.D."/>
            <person name="Gilbert T."/>
            <person name="Hodgins K."/>
            <person name="Battlay P."/>
            <person name="Petersen B."/>
            <person name="Wilson J."/>
        </authorList>
    </citation>
    <scope>NUCLEOTIDE SEQUENCE</scope>
    <source>
        <strain evidence="1">AA19_3_7</strain>
        <tissue evidence="1">Leaf</tissue>
    </source>
</reference>
<feature type="non-terminal residue" evidence="1">
    <location>
        <position position="470"/>
    </location>
</feature>
<name>A0AAD5C6N1_AMBAR</name>
<dbReference type="Proteomes" id="UP001206925">
    <property type="component" value="Unassembled WGS sequence"/>
</dbReference>